<organism evidence="1">
    <name type="scientific">Marseillevirus LCMAC201</name>
    <dbReference type="NCBI Taxonomy" id="2506605"/>
    <lineage>
        <taxon>Viruses</taxon>
        <taxon>Varidnaviria</taxon>
        <taxon>Bamfordvirae</taxon>
        <taxon>Nucleocytoviricota</taxon>
        <taxon>Megaviricetes</taxon>
        <taxon>Pimascovirales</taxon>
        <taxon>Pimascovirales incertae sedis</taxon>
        <taxon>Marseilleviridae</taxon>
    </lineage>
</organism>
<proteinExistence type="predicted"/>
<dbReference type="EMBL" id="MK500350">
    <property type="protein sequence ID" value="QBK87386.1"/>
    <property type="molecule type" value="Genomic_DNA"/>
</dbReference>
<dbReference type="InterPro" id="IPR051057">
    <property type="entry name" value="PI-PLC_domain"/>
</dbReference>
<evidence type="ECO:0000313" key="1">
    <source>
        <dbReference type="EMBL" id="QBK87386.1"/>
    </source>
</evidence>
<dbReference type="PANTHER" id="PTHR13593">
    <property type="match status" value="1"/>
</dbReference>
<gene>
    <name evidence="1" type="ORF">LCMAC201_02960</name>
</gene>
<dbReference type="PANTHER" id="PTHR13593:SF113">
    <property type="entry name" value="SI:DKEY-266F7.9"/>
    <property type="match status" value="1"/>
</dbReference>
<dbReference type="GO" id="GO:0008081">
    <property type="term" value="F:phosphoric diester hydrolase activity"/>
    <property type="evidence" value="ECO:0007669"/>
    <property type="project" value="InterPro"/>
</dbReference>
<dbReference type="Gene3D" id="3.20.20.190">
    <property type="entry name" value="Phosphatidylinositol (PI) phosphodiesterase"/>
    <property type="match status" value="1"/>
</dbReference>
<dbReference type="GO" id="GO:0006629">
    <property type="term" value="P:lipid metabolic process"/>
    <property type="evidence" value="ECO:0007669"/>
    <property type="project" value="InterPro"/>
</dbReference>
<reference evidence="1" key="1">
    <citation type="journal article" date="2019" name="MBio">
        <title>Virus Genomes from Deep Sea Sediments Expand the Ocean Megavirome and Support Independent Origins of Viral Gigantism.</title>
        <authorList>
            <person name="Backstrom D."/>
            <person name="Yutin N."/>
            <person name="Jorgensen S.L."/>
            <person name="Dharamshi J."/>
            <person name="Homa F."/>
            <person name="Zaremba-Niedwiedzka K."/>
            <person name="Spang A."/>
            <person name="Wolf Y.I."/>
            <person name="Koonin E.V."/>
            <person name="Ettema T.J."/>
        </authorList>
    </citation>
    <scope>NUCLEOTIDE SEQUENCE</scope>
</reference>
<accession>A0A481YY43</accession>
<dbReference type="InterPro" id="IPR017946">
    <property type="entry name" value="PLC-like_Pdiesterase_TIM-brl"/>
</dbReference>
<dbReference type="PROSITE" id="PS50007">
    <property type="entry name" value="PIPLC_X_DOMAIN"/>
    <property type="match status" value="1"/>
</dbReference>
<evidence type="ECO:0008006" key="2">
    <source>
        <dbReference type="Google" id="ProtNLM"/>
    </source>
</evidence>
<sequence>MTAHIKWISDNLGILSKRRINHIVLPASHDTGAYLINWNINPSLGTTIYQKIYNAAQHSKFIKNVIEKWTLTQEYTVYNQLLLGIRNLDLRLACIDDIFYLAHTYICDKFETVLGDIVRFLQEHPKEILFLRFRSDYENRATMTKERNDQVLDKVHALLGSYLIPRTTDNSFPTLGNVLSGSGRIILYYRGNCTRRDYVWSRHYVHGGWTTTTKVSTKLTFLANELKKMKRTNRNLNELGFTLTPGTWNIVSGVILPCIAPNGLHYLAQEIQATLPVFINDNQTESPKISAITTDFPTVEFISNVININKRN</sequence>
<name>A0A481YY43_9VIRU</name>
<dbReference type="SUPFAM" id="SSF51695">
    <property type="entry name" value="PLC-like phosphodiesterases"/>
    <property type="match status" value="1"/>
</dbReference>
<protein>
    <recommendedName>
        <fullName evidence="2">Phosphatidylinositol diacylglycerol-lyase</fullName>
    </recommendedName>
</protein>